<protein>
    <recommendedName>
        <fullName evidence="2">eCIS core domain-containing protein</fullName>
    </recommendedName>
</protein>
<evidence type="ECO:0000313" key="4">
    <source>
        <dbReference type="Proteomes" id="UP000190150"/>
    </source>
</evidence>
<dbReference type="OrthoDB" id="292792at2"/>
<dbReference type="AlphaFoldDB" id="A0A1T5GID6"/>
<dbReference type="RefSeq" id="WP_079645742.1">
    <property type="nucleotide sequence ID" value="NZ_FUZF01000026.1"/>
</dbReference>
<feature type="region of interest" description="Disordered" evidence="1">
    <location>
        <begin position="1"/>
        <end position="25"/>
    </location>
</feature>
<name>A0A1T5GID6_9SPHI</name>
<dbReference type="STRING" id="1513896.SAMN05660841_04107"/>
<dbReference type="InterPro" id="IPR025295">
    <property type="entry name" value="eCIS_core_dom"/>
</dbReference>
<evidence type="ECO:0000256" key="1">
    <source>
        <dbReference type="SAM" id="MobiDB-lite"/>
    </source>
</evidence>
<gene>
    <name evidence="3" type="ORF">SAMN05660841_04107</name>
</gene>
<evidence type="ECO:0000313" key="3">
    <source>
        <dbReference type="EMBL" id="SKC08214.1"/>
    </source>
</evidence>
<dbReference type="EMBL" id="FUZF01000026">
    <property type="protein sequence ID" value="SKC08214.1"/>
    <property type="molecule type" value="Genomic_DNA"/>
</dbReference>
<evidence type="ECO:0000259" key="2">
    <source>
        <dbReference type="Pfam" id="PF13699"/>
    </source>
</evidence>
<proteinExistence type="predicted"/>
<sequence>MNTYSNKAQENKSQSMVNTVSQRQKSGEATFQFVDNRYEAIVQRNLQEMANNSPQAKQAAKLQTMANNYPTQHQNPIQKKENNTGLPDNLKSGIENLSGYSMDDVKVHYNSDKPSQLQAHAYAQGTDIHIAPGQEEHLPHEVWHVVQQKQGRVKPTMQMKGGVNINDDTGLEQEADVKGLMAMNATEQANPSLKQLQPIKTNTFQLVRKSLVEDWEKIKTRQSNENGTSFIAQIEPMIKAFDLVPRLSAKAQVIDEMQEILEERSGKLSVFNFLSDYNTLIRKTEKLLTETKKLLNNTPAIFGSASRLDEYTADDEAPYKQMTDEGMLWNMPELPYNTHKIGKSGKKYFEDLSARNIKSMNSEIIKNKHTEKIWFTPFIERASHVLSNAVVNHYTTSNRAELMLREEMKSKMILERDLPNFKHNTSSFDDIGLANSGFLFFFIESPNASLRNTRFAQGDSGGEPARISIPIKESGLLEKGWLMLSDFAQLEYPEIMTKEDDSKHTSWLRTRSEKADKKREFKKPVRHFSQGIGNLNEAQMIQNNKSMNLDERQAYSVVDALVSGDSKSKQVYGDPNGKGDNKPLKIHERLLNNILVGKDIIPGLAQRAALEVARISYKNPSLGDKLSSLKGEALMQFILKDLFRPQAMIPNQMKIKEQYVELVSDKANLEKISLLTSEIIDLGKQVEKSQSGTLKVIEKKMTEFQNAGRFKHDEQIVKMSHLRKHLLEQSKRIYPNKEVIKGHVYVGSLQDLESAIVEIAQDNGADLYQLEILGVFRKGVPFESKSTLISAFESILDGKKKVAVKIADYLVENTA</sequence>
<organism evidence="3 4">
    <name type="scientific">Sphingobacterium nematocida</name>
    <dbReference type="NCBI Taxonomy" id="1513896"/>
    <lineage>
        <taxon>Bacteria</taxon>
        <taxon>Pseudomonadati</taxon>
        <taxon>Bacteroidota</taxon>
        <taxon>Sphingobacteriia</taxon>
        <taxon>Sphingobacteriales</taxon>
        <taxon>Sphingobacteriaceae</taxon>
        <taxon>Sphingobacterium</taxon>
    </lineage>
</organism>
<feature type="domain" description="eCIS core" evidence="2">
    <location>
        <begin position="86"/>
        <end position="151"/>
    </location>
</feature>
<dbReference type="Pfam" id="PF13699">
    <property type="entry name" value="eCIS_core"/>
    <property type="match status" value="1"/>
</dbReference>
<accession>A0A1T5GID6</accession>
<reference evidence="4" key="1">
    <citation type="submission" date="2017-02" db="EMBL/GenBank/DDBJ databases">
        <authorList>
            <person name="Varghese N."/>
            <person name="Submissions S."/>
        </authorList>
    </citation>
    <scope>NUCLEOTIDE SEQUENCE [LARGE SCALE GENOMIC DNA]</scope>
    <source>
        <strain evidence="4">DSM 24091</strain>
    </source>
</reference>
<dbReference type="Proteomes" id="UP000190150">
    <property type="component" value="Unassembled WGS sequence"/>
</dbReference>
<keyword evidence="4" id="KW-1185">Reference proteome</keyword>